<dbReference type="AlphaFoldDB" id="A0A101XRB8"/>
<keyword evidence="2" id="KW-1185">Reference proteome</keyword>
<dbReference type="RefSeq" id="WP_067714902.1">
    <property type="nucleotide sequence ID" value="NZ_LPVJ01000027.1"/>
</dbReference>
<proteinExistence type="predicted"/>
<gene>
    <name evidence="1" type="ORF">ATW55_14465</name>
</gene>
<comment type="caution">
    <text evidence="1">The sequence shown here is derived from an EMBL/GenBank/DDBJ whole genome shotgun (WGS) entry which is preliminary data.</text>
</comment>
<accession>A0A101XRB8</accession>
<sequence length="363" mass="41695">MDTINSASSEEFLHFKLAEIGSGVRDETAGIVVIVAEYIRDWLWHLSLHMPQSFGQYKFSPVHILRLLDNVENQLTPAWSESSENGVGNDVFNIRNIIMWTLERLQEIGDVVKVGTHHWIPAPIRFVKMPDTERIFVFGGVSNSILKRQLPKLRYVGLGRYLLDVEIPDNMRHESNFWQSYTSWLGEIPDNLESWIDELKTVVNKHGGVSSASFADYEVFVSVPEVRRTTHKSWVSANELHCTREDIFLCRTTDFTEYFIGQIKNGQLLKELPMGNIDRQWLQIGLCTRHGLSPLATLKDTKIYFSPQLPEALRRRLMTCLVPLPPIEGRQQYYVSKGSLSDAENVYSYYGYQTKHVGGRQSI</sequence>
<reference evidence="1 2" key="1">
    <citation type="submission" date="2015-12" db="EMBL/GenBank/DDBJ databases">
        <title>Draft genome sequence of Acidibacillus ferrooxidans ITV001, isolated from a chalcopyrite acid mine drainage site in Brazil.</title>
        <authorList>
            <person name="Dall'Agnol H."/>
            <person name="Nancucheo I."/>
            <person name="Johnson B."/>
            <person name="Oliveira R."/>
            <person name="Leite L."/>
            <person name="Pylro V."/>
            <person name="Nunes G.L."/>
            <person name="Tzotzos G."/>
            <person name="Fernandes G.R."/>
            <person name="Dutra J."/>
            <person name="Orellana S.C."/>
            <person name="Oliveira G."/>
        </authorList>
    </citation>
    <scope>NUCLEOTIDE SEQUENCE [LARGE SCALE GENOMIC DNA]</scope>
    <source>
        <strain evidence="2">ITV01</strain>
    </source>
</reference>
<dbReference type="Proteomes" id="UP000053557">
    <property type="component" value="Unassembled WGS sequence"/>
</dbReference>
<evidence type="ECO:0000313" key="2">
    <source>
        <dbReference type="Proteomes" id="UP000053557"/>
    </source>
</evidence>
<dbReference type="EMBL" id="LPVJ01000027">
    <property type="protein sequence ID" value="KUO96133.1"/>
    <property type="molecule type" value="Genomic_DNA"/>
</dbReference>
<name>A0A101XRB8_9BACL</name>
<evidence type="ECO:0000313" key="1">
    <source>
        <dbReference type="EMBL" id="KUO96133.1"/>
    </source>
</evidence>
<protein>
    <submittedName>
        <fullName evidence="1">Uncharacterized protein</fullName>
    </submittedName>
</protein>
<organism evidence="1 2">
    <name type="scientific">Ferroacidibacillus organovorans</name>
    <dbReference type="NCBI Taxonomy" id="1765683"/>
    <lineage>
        <taxon>Bacteria</taxon>
        <taxon>Bacillati</taxon>
        <taxon>Bacillota</taxon>
        <taxon>Bacilli</taxon>
        <taxon>Bacillales</taxon>
        <taxon>Alicyclobacillaceae</taxon>
        <taxon>Ferroacidibacillus</taxon>
    </lineage>
</organism>
<dbReference type="OrthoDB" id="2989185at2"/>